<feature type="compositionally biased region" description="Basic and acidic residues" evidence="1">
    <location>
        <begin position="46"/>
        <end position="59"/>
    </location>
</feature>
<accession>X1QW54</accession>
<feature type="non-terminal residue" evidence="2">
    <location>
        <position position="1"/>
    </location>
</feature>
<dbReference type="InterPro" id="IPR056957">
    <property type="entry name" value="Pam3_Gp34-like"/>
</dbReference>
<dbReference type="AlphaFoldDB" id="X1QW54"/>
<sequence length="277" mass="31118">GGIKMAGKEEETKKSGEETKKSGEETKKSGEETKKSGEETKEEEGLEPREPKLPTERRAPVPGTEEEAPEDVAMPRLRLLQSTSTEVQEGDSKPGTIRHSLSGEEFEKLEIIPLFLRKSRIHFDPENIKGAPVCFAPDAKMSRAGNFCLTECPFDNAHLWKDNEPPECDLVKSFPCLLLKDGKLEGDFASASFVKSSTPASQKLIYLRWKSGKPYWFYVYELFTRQKKFTKGTAYIFDIRQTRETKAQERKAAEEIFNSVRGKPVAEAEVAGGEDAF</sequence>
<feature type="region of interest" description="Disordered" evidence="1">
    <location>
        <begin position="1"/>
        <end position="75"/>
    </location>
</feature>
<evidence type="ECO:0000256" key="1">
    <source>
        <dbReference type="SAM" id="MobiDB-lite"/>
    </source>
</evidence>
<feature type="compositionally biased region" description="Basic and acidic residues" evidence="1">
    <location>
        <begin position="1"/>
        <end position="39"/>
    </location>
</feature>
<organism evidence="2">
    <name type="scientific">marine sediment metagenome</name>
    <dbReference type="NCBI Taxonomy" id="412755"/>
    <lineage>
        <taxon>unclassified sequences</taxon>
        <taxon>metagenomes</taxon>
        <taxon>ecological metagenomes</taxon>
    </lineage>
</organism>
<proteinExistence type="predicted"/>
<dbReference type="Pfam" id="PF23977">
    <property type="entry name" value="Pam3_Gp34"/>
    <property type="match status" value="1"/>
</dbReference>
<comment type="caution">
    <text evidence="2">The sequence shown here is derived from an EMBL/GenBank/DDBJ whole genome shotgun (WGS) entry which is preliminary data.</text>
</comment>
<evidence type="ECO:0000313" key="2">
    <source>
        <dbReference type="EMBL" id="GAI72817.1"/>
    </source>
</evidence>
<reference evidence="2" key="1">
    <citation type="journal article" date="2014" name="Front. Microbiol.">
        <title>High frequency of phylogenetically diverse reductive dehalogenase-homologous genes in deep subseafloor sedimentary metagenomes.</title>
        <authorList>
            <person name="Kawai M."/>
            <person name="Futagami T."/>
            <person name="Toyoda A."/>
            <person name="Takaki Y."/>
            <person name="Nishi S."/>
            <person name="Hori S."/>
            <person name="Arai W."/>
            <person name="Tsubouchi T."/>
            <person name="Morono Y."/>
            <person name="Uchiyama I."/>
            <person name="Ito T."/>
            <person name="Fujiyama A."/>
            <person name="Inagaki F."/>
            <person name="Takami H."/>
        </authorList>
    </citation>
    <scope>NUCLEOTIDE SEQUENCE</scope>
    <source>
        <strain evidence="2">Expedition CK06-06</strain>
    </source>
</reference>
<protein>
    <submittedName>
        <fullName evidence="2">Uncharacterized protein</fullName>
    </submittedName>
</protein>
<name>X1QW54_9ZZZZ</name>
<gene>
    <name evidence="2" type="ORF">S12H4_04401</name>
</gene>
<dbReference type="EMBL" id="BARW01001351">
    <property type="protein sequence ID" value="GAI72817.1"/>
    <property type="molecule type" value="Genomic_DNA"/>
</dbReference>